<reference evidence="1 2" key="1">
    <citation type="submission" date="2014-04" db="EMBL/GenBank/DDBJ databases">
        <authorList>
            <consortium name="International Citrus Genome Consortium"/>
            <person name="Gmitter F."/>
            <person name="Chen C."/>
            <person name="Farmerie W."/>
            <person name="Harkins T."/>
            <person name="Desany B."/>
            <person name="Mohiuddin M."/>
            <person name="Kodira C."/>
            <person name="Borodovsky M."/>
            <person name="Lomsadze A."/>
            <person name="Burns P."/>
            <person name="Jenkins J."/>
            <person name="Prochnik S."/>
            <person name="Shu S."/>
            <person name="Chapman J."/>
            <person name="Pitluck S."/>
            <person name="Schmutz J."/>
            <person name="Rokhsar D."/>
        </authorList>
    </citation>
    <scope>NUCLEOTIDE SEQUENCE</scope>
</reference>
<gene>
    <name evidence="1" type="ORF">CISIN_1g044051mg</name>
</gene>
<accession>A0A067EM37</accession>
<evidence type="ECO:0000313" key="2">
    <source>
        <dbReference type="Proteomes" id="UP000027120"/>
    </source>
</evidence>
<dbReference type="EMBL" id="KK784989">
    <property type="protein sequence ID" value="KDO54975.1"/>
    <property type="molecule type" value="Genomic_DNA"/>
</dbReference>
<dbReference type="AlphaFoldDB" id="A0A067EM37"/>
<protein>
    <submittedName>
        <fullName evidence="1">Uncharacterized protein</fullName>
    </submittedName>
</protein>
<evidence type="ECO:0000313" key="1">
    <source>
        <dbReference type="EMBL" id="KDO54975.1"/>
    </source>
</evidence>
<keyword evidence="2" id="KW-1185">Reference proteome</keyword>
<sequence>MPIVFRVHRFTNQGSSLVCGNENDVVRIVKCFVCDFVIVFLATEVDAFLRERVNTVSCTCPIVFPFCSRFNRFYCSICREKCFLSLW</sequence>
<name>A0A067EM37_CITSI</name>
<dbReference type="Proteomes" id="UP000027120">
    <property type="component" value="Unassembled WGS sequence"/>
</dbReference>
<organism evidence="1 2">
    <name type="scientific">Citrus sinensis</name>
    <name type="common">Sweet orange</name>
    <name type="synonym">Citrus aurantium var. sinensis</name>
    <dbReference type="NCBI Taxonomy" id="2711"/>
    <lineage>
        <taxon>Eukaryota</taxon>
        <taxon>Viridiplantae</taxon>
        <taxon>Streptophyta</taxon>
        <taxon>Embryophyta</taxon>
        <taxon>Tracheophyta</taxon>
        <taxon>Spermatophyta</taxon>
        <taxon>Magnoliopsida</taxon>
        <taxon>eudicotyledons</taxon>
        <taxon>Gunneridae</taxon>
        <taxon>Pentapetalae</taxon>
        <taxon>rosids</taxon>
        <taxon>malvids</taxon>
        <taxon>Sapindales</taxon>
        <taxon>Rutaceae</taxon>
        <taxon>Aurantioideae</taxon>
        <taxon>Citrus</taxon>
    </lineage>
</organism>
<proteinExistence type="predicted"/>